<feature type="non-terminal residue" evidence="3">
    <location>
        <position position="139"/>
    </location>
</feature>
<gene>
    <name evidence="3" type="primary">LOC106477545</name>
</gene>
<accession>A0ABM1C3K8</accession>
<sequence>SSSAASMGQDSMSSTTTTPSPTSSSSSPSPGTPCSSSSTSISPPSLPQPTVSAAALSTSQAVSAQGRMVNSHQKEKRHSLSALSFSQNSPQSTGSYRHSMEVLIGSTTDSTFGSESQNKAPGPQTPVSNMLIPPTVPTQ</sequence>
<feature type="compositionally biased region" description="Polar residues" evidence="1">
    <location>
        <begin position="105"/>
        <end position="119"/>
    </location>
</feature>
<proteinExistence type="predicted"/>
<evidence type="ECO:0000313" key="2">
    <source>
        <dbReference type="Proteomes" id="UP000694941"/>
    </source>
</evidence>
<feature type="compositionally biased region" description="Polar residues" evidence="1">
    <location>
        <begin position="81"/>
        <end position="96"/>
    </location>
</feature>
<feature type="region of interest" description="Disordered" evidence="1">
    <location>
        <begin position="1"/>
        <end position="139"/>
    </location>
</feature>
<feature type="compositionally biased region" description="Polar residues" evidence="1">
    <location>
        <begin position="1"/>
        <end position="10"/>
    </location>
</feature>
<feature type="compositionally biased region" description="Low complexity" evidence="1">
    <location>
        <begin position="11"/>
        <end position="43"/>
    </location>
</feature>
<protein>
    <submittedName>
        <fullName evidence="3">Uncharacterized protein</fullName>
    </submittedName>
</protein>
<feature type="non-terminal residue" evidence="3">
    <location>
        <position position="1"/>
    </location>
</feature>
<feature type="compositionally biased region" description="Polar residues" evidence="1">
    <location>
        <begin position="55"/>
        <end position="71"/>
    </location>
</feature>
<reference evidence="3" key="1">
    <citation type="submission" date="2025-08" db="UniProtKB">
        <authorList>
            <consortium name="RefSeq"/>
        </authorList>
    </citation>
    <scope>IDENTIFICATION</scope>
    <source>
        <tissue evidence="3">Muscle</tissue>
    </source>
</reference>
<name>A0ABM1C3K8_LIMPO</name>
<organism evidence="2 3">
    <name type="scientific">Limulus polyphemus</name>
    <name type="common">Atlantic horseshoe crab</name>
    <dbReference type="NCBI Taxonomy" id="6850"/>
    <lineage>
        <taxon>Eukaryota</taxon>
        <taxon>Metazoa</taxon>
        <taxon>Ecdysozoa</taxon>
        <taxon>Arthropoda</taxon>
        <taxon>Chelicerata</taxon>
        <taxon>Merostomata</taxon>
        <taxon>Xiphosura</taxon>
        <taxon>Limulidae</taxon>
        <taxon>Limulus</taxon>
    </lineage>
</organism>
<dbReference type="GeneID" id="106477545"/>
<dbReference type="RefSeq" id="XP_013793547.1">
    <property type="nucleotide sequence ID" value="XM_013938093.1"/>
</dbReference>
<evidence type="ECO:0000256" key="1">
    <source>
        <dbReference type="SAM" id="MobiDB-lite"/>
    </source>
</evidence>
<evidence type="ECO:0000313" key="3">
    <source>
        <dbReference type="RefSeq" id="XP_013793547.1"/>
    </source>
</evidence>
<keyword evidence="2" id="KW-1185">Reference proteome</keyword>
<dbReference type="Proteomes" id="UP000694941">
    <property type="component" value="Unplaced"/>
</dbReference>